<keyword evidence="2" id="KW-1185">Reference proteome</keyword>
<sequence>MRVTFLGKGGSGEKDCPTLYATDRDTYLVQGWATDVLGVVEIPHLLPGFADEGTYLGAMMSDTGRGTFLLVGRPVDDPEILAPMTIAEDETVIEVPRLERTFYGAAFERRRCR</sequence>
<evidence type="ECO:0000313" key="2">
    <source>
        <dbReference type="Proteomes" id="UP000707731"/>
    </source>
</evidence>
<gene>
    <name evidence="1" type="ORF">IU449_27400</name>
</gene>
<comment type="caution">
    <text evidence="1">The sequence shown here is derived from an EMBL/GenBank/DDBJ whole genome shotgun (WGS) entry which is preliminary data.</text>
</comment>
<proteinExistence type="predicted"/>
<organism evidence="1 2">
    <name type="scientific">Nocardia higoensis</name>
    <dbReference type="NCBI Taxonomy" id="228599"/>
    <lineage>
        <taxon>Bacteria</taxon>
        <taxon>Bacillati</taxon>
        <taxon>Actinomycetota</taxon>
        <taxon>Actinomycetes</taxon>
        <taxon>Mycobacteriales</taxon>
        <taxon>Nocardiaceae</taxon>
        <taxon>Nocardia</taxon>
    </lineage>
</organism>
<reference evidence="1 2" key="1">
    <citation type="submission" date="2020-10" db="EMBL/GenBank/DDBJ databases">
        <title>Identification of Nocardia species via Next-generation sequencing and recognition of intraspecies genetic diversity.</title>
        <authorList>
            <person name="Li P."/>
            <person name="Li P."/>
            <person name="Lu B."/>
        </authorList>
    </citation>
    <scope>NUCLEOTIDE SEQUENCE [LARGE SCALE GENOMIC DNA]</scope>
    <source>
        <strain evidence="1 2">BJ06-0143</strain>
    </source>
</reference>
<accession>A0ABS0DNG2</accession>
<dbReference type="RefSeq" id="WP_195005063.1">
    <property type="nucleotide sequence ID" value="NZ_JADLQN010000010.1"/>
</dbReference>
<name>A0ABS0DNG2_9NOCA</name>
<dbReference type="EMBL" id="JADLQN010000010">
    <property type="protein sequence ID" value="MBF6358228.1"/>
    <property type="molecule type" value="Genomic_DNA"/>
</dbReference>
<evidence type="ECO:0000313" key="1">
    <source>
        <dbReference type="EMBL" id="MBF6358228.1"/>
    </source>
</evidence>
<protein>
    <submittedName>
        <fullName evidence="1">Uncharacterized protein</fullName>
    </submittedName>
</protein>
<dbReference type="Proteomes" id="UP000707731">
    <property type="component" value="Unassembled WGS sequence"/>
</dbReference>